<dbReference type="AlphaFoldDB" id="A0A2T4ISA3"/>
<protein>
    <recommendedName>
        <fullName evidence="3">Antibiotic biosynthesis monooxygenase</fullName>
    </recommendedName>
</protein>
<keyword evidence="2" id="KW-1185">Reference proteome</keyword>
<comment type="caution">
    <text evidence="1">The sequence shown here is derived from an EMBL/GenBank/DDBJ whole genome shotgun (WGS) entry which is preliminary data.</text>
</comment>
<gene>
    <name evidence="1" type="ORF">C9427_20720</name>
</gene>
<dbReference type="Proteomes" id="UP000240259">
    <property type="component" value="Unassembled WGS sequence"/>
</dbReference>
<dbReference type="SUPFAM" id="SSF54909">
    <property type="entry name" value="Dimeric alpha+beta barrel"/>
    <property type="match status" value="1"/>
</dbReference>
<dbReference type="RefSeq" id="WP_107651064.1">
    <property type="nucleotide sequence ID" value="NZ_PZJX01000039.1"/>
</dbReference>
<sequence length="119" mass="13307">MTPKTPTIARIWRGRTLPEKADAYESYNYEAGIKPLIDKALGVQTFREDTPTHSEFMTISYWESVEAMAAFTGGDPESIHHLDRDKEFLIELPMSVQVLRIRSSHGTVGPQDGGKIGDV</sequence>
<reference evidence="1 2" key="1">
    <citation type="submission" date="2018-03" db="EMBL/GenBank/DDBJ databases">
        <title>Genome sequence of the symbiotic type strain Mesorhizobium helmanticense CSLC115NT isolated from Lotus corniculatus nodules.</title>
        <authorList>
            <person name="Sannazzaro A.I."/>
            <person name="Torres Tejerizo G.A."/>
            <person name="Dip D."/>
            <person name="Caballero M."/>
            <person name="Pistorio M."/>
            <person name="Estrella M.J."/>
        </authorList>
    </citation>
    <scope>NUCLEOTIDE SEQUENCE [LARGE SCALE GENOMIC DNA]</scope>
    <source>
        <strain evidence="1 2">CSLC115N</strain>
    </source>
</reference>
<evidence type="ECO:0000313" key="2">
    <source>
        <dbReference type="Proteomes" id="UP000240259"/>
    </source>
</evidence>
<dbReference type="OrthoDB" id="7210869at2"/>
<evidence type="ECO:0008006" key="3">
    <source>
        <dbReference type="Google" id="ProtNLM"/>
    </source>
</evidence>
<evidence type="ECO:0000313" key="1">
    <source>
        <dbReference type="EMBL" id="PTE08519.1"/>
    </source>
</evidence>
<proteinExistence type="predicted"/>
<name>A0A2T4ISA3_9HYPH</name>
<dbReference type="InterPro" id="IPR011008">
    <property type="entry name" value="Dimeric_a/b-barrel"/>
</dbReference>
<accession>A0A2T4ISA3</accession>
<dbReference type="EMBL" id="PZJX01000039">
    <property type="protein sequence ID" value="PTE08519.1"/>
    <property type="molecule type" value="Genomic_DNA"/>
</dbReference>
<organism evidence="1 2">
    <name type="scientific">Mesorhizobium helmanticense</name>
    <dbReference type="NCBI Taxonomy" id="1776423"/>
    <lineage>
        <taxon>Bacteria</taxon>
        <taxon>Pseudomonadati</taxon>
        <taxon>Pseudomonadota</taxon>
        <taxon>Alphaproteobacteria</taxon>
        <taxon>Hyphomicrobiales</taxon>
        <taxon>Phyllobacteriaceae</taxon>
        <taxon>Mesorhizobium</taxon>
    </lineage>
</organism>